<dbReference type="EMBL" id="SDEE01000346">
    <property type="protein sequence ID" value="RXW17372.1"/>
    <property type="molecule type" value="Genomic_DNA"/>
</dbReference>
<feature type="region of interest" description="Disordered" evidence="1">
    <location>
        <begin position="527"/>
        <end position="618"/>
    </location>
</feature>
<dbReference type="OrthoDB" id="3268696at2759"/>
<evidence type="ECO:0000313" key="3">
    <source>
        <dbReference type="Proteomes" id="UP000290288"/>
    </source>
</evidence>
<evidence type="ECO:0000313" key="2">
    <source>
        <dbReference type="EMBL" id="RXW17372.1"/>
    </source>
</evidence>
<evidence type="ECO:0000256" key="1">
    <source>
        <dbReference type="SAM" id="MobiDB-lite"/>
    </source>
</evidence>
<reference evidence="2 3" key="1">
    <citation type="submission" date="2019-01" db="EMBL/GenBank/DDBJ databases">
        <title>Draft genome sequence of Psathyrella aberdarensis IHI B618.</title>
        <authorList>
            <person name="Buettner E."/>
            <person name="Kellner H."/>
        </authorList>
    </citation>
    <scope>NUCLEOTIDE SEQUENCE [LARGE SCALE GENOMIC DNA]</scope>
    <source>
        <strain evidence="2 3">IHI B618</strain>
    </source>
</reference>
<feature type="compositionally biased region" description="Low complexity" evidence="1">
    <location>
        <begin position="602"/>
        <end position="615"/>
    </location>
</feature>
<gene>
    <name evidence="2" type="ORF">EST38_g8478</name>
</gene>
<feature type="compositionally biased region" description="Polar residues" evidence="1">
    <location>
        <begin position="576"/>
        <end position="586"/>
    </location>
</feature>
<sequence length="1000" mass="111815">MDALAPLSLYDMSRHFNLPPPSSSRGNADDERANSQWLLEATTVSPGILNLEKAALPNLARYHTEKLPERINALKHLTCVYGSTSGCEGYWFIANTDRFVKVPTRPCTVQYAKNQPEELQALDYRSPQWLDNTMPWIGFSSTFGANEGLLLSTVRIPNSSLPRAVVETSDGTFSLDPNLVEEWSKLEEGLVALWSAATKYLTHLPDMRQPKRPRHYGYQQSHTSRTLATDSIRRSRNAFSRMITFLSFVLSFWRFANLQYPFANLLEYLQHKNIELWKFATELTHTSNIADFRKGTRTGYLIDLFNYPGEWYPFLHIWAEAGVPLWIYAGLQPKRDAENHLGPNSAITNAIRSWIPTTLRLSAAFGEYCARLLAHPLPPKAFRVVRVGDAQGFIPELASLGIRDVDYEPGMPPGVYFASKKETLERWKANNEVNDPTIPQASESWMVEEWRPLLSHVPMYVWECERRFWARRQVAPAAREAYFHAHHPKQRYWCPISRSVELCSWLYEEGGVVDLAVSFDSFEPSGPSLLPPPCDPAQSTGRMDCGTPALASQSRLLPTRPPSPPFQLDHDHPVPNVSSFQNPRTKSGNEEDGYSGSDAGTPPASASPNASTSVSFNPGRFRSWKSTLTARLGYDLTRTLPPYHLASQSFPPATRESNYWERAARILGLQVCDVERCSDEAKASLADAAATLLANQQDESFTIPDRWDIASSRPNGPICPPNMAVHSAIYSSRNGPHRYRAVLALKGQKLQDQWWVLVVSHTALLQLCRSGIETMMGMGRYLIQHGIPFHTAIAIKLSKLPSPPLIIRQLGQLPSSKSFGAAAHSAYEVRREAFLKSRRGGLALKAGGILWRLAIEFVDRKRVKDALAAPGRSAETHGYWCGAHDPSAYGSDGAFDFVDEHLDGNELDILLGAYRVPAGGCETIVFLWPTEKAWANSAMNIGAWSADCEAWFQKRLSEIRAGTAELLSSNKWKEAIRFNSAAGKVWSTYESLAQSYIIPA</sequence>
<dbReference type="AlphaFoldDB" id="A0A4Q2DE73"/>
<organism evidence="2 3">
    <name type="scientific">Candolleomyces aberdarensis</name>
    <dbReference type="NCBI Taxonomy" id="2316362"/>
    <lineage>
        <taxon>Eukaryota</taxon>
        <taxon>Fungi</taxon>
        <taxon>Dikarya</taxon>
        <taxon>Basidiomycota</taxon>
        <taxon>Agaricomycotina</taxon>
        <taxon>Agaricomycetes</taxon>
        <taxon>Agaricomycetidae</taxon>
        <taxon>Agaricales</taxon>
        <taxon>Agaricineae</taxon>
        <taxon>Psathyrellaceae</taxon>
        <taxon>Candolleomyces</taxon>
    </lineage>
</organism>
<protein>
    <submittedName>
        <fullName evidence="2">Uncharacterized protein</fullName>
    </submittedName>
</protein>
<dbReference type="Proteomes" id="UP000290288">
    <property type="component" value="Unassembled WGS sequence"/>
</dbReference>
<keyword evidence="3" id="KW-1185">Reference proteome</keyword>
<name>A0A4Q2DE73_9AGAR</name>
<comment type="caution">
    <text evidence="2">The sequence shown here is derived from an EMBL/GenBank/DDBJ whole genome shotgun (WGS) entry which is preliminary data.</text>
</comment>
<proteinExistence type="predicted"/>
<accession>A0A4Q2DE73</accession>